<accession>A0ABP6ZIX8</accession>
<comment type="cofactor">
    <cofactor evidence="2">
        <name>Mg(2+)</name>
        <dbReference type="ChEBI" id="CHEBI:18420"/>
    </cofactor>
</comment>
<evidence type="ECO:0000256" key="2">
    <source>
        <dbReference type="ARBA" id="ARBA00001946"/>
    </source>
</evidence>
<evidence type="ECO:0000259" key="11">
    <source>
        <dbReference type="Pfam" id="PF00535"/>
    </source>
</evidence>
<evidence type="ECO:0000256" key="3">
    <source>
        <dbReference type="ARBA" id="ARBA00006739"/>
    </source>
</evidence>
<name>A0ABP6ZIX8_9ACTN</name>
<reference evidence="13" key="1">
    <citation type="journal article" date="2019" name="Int. J. Syst. Evol. Microbiol.">
        <title>The Global Catalogue of Microorganisms (GCM) 10K type strain sequencing project: providing services to taxonomists for standard genome sequencing and annotation.</title>
        <authorList>
            <consortium name="The Broad Institute Genomics Platform"/>
            <consortium name="The Broad Institute Genome Sequencing Center for Infectious Disease"/>
            <person name="Wu L."/>
            <person name="Ma J."/>
        </authorList>
    </citation>
    <scope>NUCLEOTIDE SEQUENCE [LARGE SCALE GENOMIC DNA]</scope>
    <source>
        <strain evidence="13">JCM 16902</strain>
    </source>
</reference>
<dbReference type="EMBL" id="BAAAZO010000003">
    <property type="protein sequence ID" value="GAA3609452.1"/>
    <property type="molecule type" value="Genomic_DNA"/>
</dbReference>
<dbReference type="Proteomes" id="UP001501074">
    <property type="component" value="Unassembled WGS sequence"/>
</dbReference>
<dbReference type="PANTHER" id="PTHR48090">
    <property type="entry name" value="UNDECAPRENYL-PHOSPHATE 4-DEOXY-4-FORMAMIDO-L-ARABINOSE TRANSFERASE-RELATED"/>
    <property type="match status" value="1"/>
</dbReference>
<proteinExistence type="inferred from homology"/>
<evidence type="ECO:0000256" key="5">
    <source>
        <dbReference type="ARBA" id="ARBA00022679"/>
    </source>
</evidence>
<protein>
    <recommendedName>
        <fullName evidence="8">Glucosyl-3-phosphoglycerate synthase</fullName>
        <ecNumber evidence="7">2.4.1.266</ecNumber>
    </recommendedName>
</protein>
<gene>
    <name evidence="12" type="ORF">GCM10022223_26890</name>
</gene>
<evidence type="ECO:0000256" key="9">
    <source>
        <dbReference type="ARBA" id="ARBA00048689"/>
    </source>
</evidence>
<comment type="cofactor">
    <cofactor evidence="1">
        <name>Mn(2+)</name>
        <dbReference type="ChEBI" id="CHEBI:29035"/>
    </cofactor>
</comment>
<dbReference type="PANTHER" id="PTHR48090:SF10">
    <property type="entry name" value="GLUCOSYL-3-PHOSPHOGLYCERATE SYNTHASE"/>
    <property type="match status" value="1"/>
</dbReference>
<evidence type="ECO:0000256" key="8">
    <source>
        <dbReference type="ARBA" id="ARBA00040894"/>
    </source>
</evidence>
<dbReference type="EC" id="2.4.1.266" evidence="7"/>
<comment type="catalytic activity">
    <reaction evidence="10">
        <text>an NDP-alpha-D-glucose + (2R)-3-phosphoglycerate = (2R)-2-O-(alpha-D-glucopyranosyl)-3-phospho-glycerate + a ribonucleoside 5'-diphosphate + H(+)</text>
        <dbReference type="Rhea" id="RHEA:47244"/>
        <dbReference type="ChEBI" id="CHEBI:15378"/>
        <dbReference type="ChEBI" id="CHEBI:57930"/>
        <dbReference type="ChEBI" id="CHEBI:58272"/>
        <dbReference type="ChEBI" id="CHEBI:62600"/>
        <dbReference type="ChEBI" id="CHEBI:76533"/>
        <dbReference type="EC" id="2.4.1.266"/>
    </reaction>
    <physiologicalReaction direction="left-to-right" evidence="10">
        <dbReference type="Rhea" id="RHEA:47245"/>
    </physiologicalReaction>
</comment>
<organism evidence="12 13">
    <name type="scientific">Kineosporia mesophila</name>
    <dbReference type="NCBI Taxonomy" id="566012"/>
    <lineage>
        <taxon>Bacteria</taxon>
        <taxon>Bacillati</taxon>
        <taxon>Actinomycetota</taxon>
        <taxon>Actinomycetes</taxon>
        <taxon>Kineosporiales</taxon>
        <taxon>Kineosporiaceae</taxon>
        <taxon>Kineosporia</taxon>
    </lineage>
</organism>
<evidence type="ECO:0000256" key="10">
    <source>
        <dbReference type="ARBA" id="ARBA00048997"/>
    </source>
</evidence>
<evidence type="ECO:0000313" key="12">
    <source>
        <dbReference type="EMBL" id="GAA3609452.1"/>
    </source>
</evidence>
<dbReference type="SUPFAM" id="SSF53448">
    <property type="entry name" value="Nucleotide-diphospho-sugar transferases"/>
    <property type="match status" value="1"/>
</dbReference>
<comment type="caution">
    <text evidence="12">The sequence shown here is derived from an EMBL/GenBank/DDBJ whole genome shotgun (WGS) entry which is preliminary data.</text>
</comment>
<keyword evidence="4" id="KW-0328">Glycosyltransferase</keyword>
<dbReference type="InterPro" id="IPR029044">
    <property type="entry name" value="Nucleotide-diphossugar_trans"/>
</dbReference>
<evidence type="ECO:0000256" key="6">
    <source>
        <dbReference type="ARBA" id="ARBA00022842"/>
    </source>
</evidence>
<comment type="catalytic activity">
    <reaction evidence="9">
        <text>(2R)-3-phosphoglycerate + UDP-alpha-D-glucose = (2R)-2-O-(alpha-D-glucopyranosyl)-3-phospho-glycerate + UDP + H(+)</text>
        <dbReference type="Rhea" id="RHEA:31319"/>
        <dbReference type="ChEBI" id="CHEBI:15378"/>
        <dbReference type="ChEBI" id="CHEBI:58223"/>
        <dbReference type="ChEBI" id="CHEBI:58272"/>
        <dbReference type="ChEBI" id="CHEBI:58885"/>
        <dbReference type="ChEBI" id="CHEBI:62600"/>
        <dbReference type="EC" id="2.4.1.266"/>
    </reaction>
    <physiologicalReaction direction="left-to-right" evidence="9">
        <dbReference type="Rhea" id="RHEA:31320"/>
    </physiologicalReaction>
</comment>
<keyword evidence="5" id="KW-0808">Transferase</keyword>
<dbReference type="Pfam" id="PF00535">
    <property type="entry name" value="Glycos_transf_2"/>
    <property type="match status" value="1"/>
</dbReference>
<keyword evidence="13" id="KW-1185">Reference proteome</keyword>
<evidence type="ECO:0000256" key="7">
    <source>
        <dbReference type="ARBA" id="ARBA00039022"/>
    </source>
</evidence>
<comment type="similarity">
    <text evidence="3">Belongs to the glycosyltransferase 2 family.</text>
</comment>
<evidence type="ECO:0000256" key="1">
    <source>
        <dbReference type="ARBA" id="ARBA00001936"/>
    </source>
</evidence>
<dbReference type="Gene3D" id="3.90.550.10">
    <property type="entry name" value="Spore Coat Polysaccharide Biosynthesis Protein SpsA, Chain A"/>
    <property type="match status" value="1"/>
</dbReference>
<feature type="domain" description="Glycosyltransferase 2-like" evidence="11">
    <location>
        <begin position="31"/>
        <end position="153"/>
    </location>
</feature>
<dbReference type="InterPro" id="IPR001173">
    <property type="entry name" value="Glyco_trans_2-like"/>
</dbReference>
<evidence type="ECO:0000313" key="13">
    <source>
        <dbReference type="Proteomes" id="UP001501074"/>
    </source>
</evidence>
<sequence>MSFIVRIPSGLVHPIASGGVADVTVPGGLAVIIPAKDEADRIAATVEAALALPGADLVIVVDDGSVDRTAAIAVRAGAQVVSHEVNQGKAAAMETGAARAAVLDAAVPSNEPRALLFIDADLGASAAATSTIVEPVLAGEADMTISLIPPQATSGGGSGKVVRLARKGIRQATGWTPTQPLSGTRCINRAAFDSALPLAIGWGVETGLTIDVLRAGYRVIEVPCELHHRVTGSDLRGQLHRAGQYRDVGLALLERRTRRIPVINKIFRPASRLARKALGG</sequence>
<keyword evidence="6" id="KW-0460">Magnesium</keyword>
<evidence type="ECO:0000256" key="4">
    <source>
        <dbReference type="ARBA" id="ARBA00022676"/>
    </source>
</evidence>
<dbReference type="InterPro" id="IPR050256">
    <property type="entry name" value="Glycosyltransferase_2"/>
</dbReference>